<dbReference type="AlphaFoldDB" id="A0A2T0X1S1"/>
<evidence type="ECO:0000256" key="3">
    <source>
        <dbReference type="ARBA" id="ARBA00023004"/>
    </source>
</evidence>
<comment type="caution">
    <text evidence="7">The sequence shown here is derived from an EMBL/GenBank/DDBJ whole genome shotgun (WGS) entry which is preliminary data.</text>
</comment>
<evidence type="ECO:0000256" key="2">
    <source>
        <dbReference type="ARBA" id="ARBA00022723"/>
    </source>
</evidence>
<name>A0A2T0X1S1_9RHOB</name>
<keyword evidence="3 4" id="KW-0408">Iron</keyword>
<dbReference type="GO" id="GO:0009055">
    <property type="term" value="F:electron transfer activity"/>
    <property type="evidence" value="ECO:0007669"/>
    <property type="project" value="InterPro"/>
</dbReference>
<evidence type="ECO:0000256" key="4">
    <source>
        <dbReference type="PROSITE-ProRule" id="PRU00433"/>
    </source>
</evidence>
<dbReference type="GO" id="GO:0020037">
    <property type="term" value="F:heme binding"/>
    <property type="evidence" value="ECO:0007669"/>
    <property type="project" value="InterPro"/>
</dbReference>
<dbReference type="Pfam" id="PF06537">
    <property type="entry name" value="DHOR"/>
    <property type="match status" value="2"/>
</dbReference>
<dbReference type="PANTHER" id="PTHR30600:SF4">
    <property type="entry name" value="CYTOCHROME C DOMAIN-CONTAINING PROTEIN"/>
    <property type="match status" value="1"/>
</dbReference>
<dbReference type="InterPro" id="IPR051395">
    <property type="entry name" value="Cytochrome_c_Peroxidase/MauG"/>
</dbReference>
<keyword evidence="8" id="KW-1185">Reference proteome</keyword>
<accession>A0A2T0X1S1</accession>
<feature type="chain" id="PRO_5015516752" evidence="5">
    <location>
        <begin position="17"/>
        <end position="499"/>
    </location>
</feature>
<dbReference type="InterPro" id="IPR009056">
    <property type="entry name" value="Cyt_c-like_dom"/>
</dbReference>
<keyword evidence="2 4" id="KW-0479">Metal-binding</keyword>
<dbReference type="GO" id="GO:0046872">
    <property type="term" value="F:metal ion binding"/>
    <property type="evidence" value="ECO:0007669"/>
    <property type="project" value="UniProtKB-KW"/>
</dbReference>
<dbReference type="Gene3D" id="1.10.760.10">
    <property type="entry name" value="Cytochrome c-like domain"/>
    <property type="match status" value="1"/>
</dbReference>
<proteinExistence type="predicted"/>
<dbReference type="RefSeq" id="WP_106160542.1">
    <property type="nucleotide sequence ID" value="NZ_PVTT01000002.1"/>
</dbReference>
<dbReference type="SUPFAM" id="SSF46626">
    <property type="entry name" value="Cytochrome c"/>
    <property type="match status" value="1"/>
</dbReference>
<dbReference type="PIRSF" id="PIRSF028099">
    <property type="entry name" value="DUF1111"/>
    <property type="match status" value="1"/>
</dbReference>
<protein>
    <submittedName>
        <fullName evidence="7">CxxC motif-containing protein (DUF1111 family)</fullName>
    </submittedName>
</protein>
<dbReference type="PANTHER" id="PTHR30600">
    <property type="entry name" value="CYTOCHROME C PEROXIDASE-RELATED"/>
    <property type="match status" value="1"/>
</dbReference>
<dbReference type="EMBL" id="PVTT01000002">
    <property type="protein sequence ID" value="PRY92888.1"/>
    <property type="molecule type" value="Genomic_DNA"/>
</dbReference>
<evidence type="ECO:0000256" key="5">
    <source>
        <dbReference type="SAM" id="SignalP"/>
    </source>
</evidence>
<reference evidence="7 8" key="1">
    <citation type="submission" date="2018-03" db="EMBL/GenBank/DDBJ databases">
        <title>Genomic Encyclopedia of Archaeal and Bacterial Type Strains, Phase II (KMG-II): from individual species to whole genera.</title>
        <authorList>
            <person name="Goeker M."/>
        </authorList>
    </citation>
    <scope>NUCLEOTIDE SEQUENCE [LARGE SCALE GENOMIC DNA]</scope>
    <source>
        <strain evidence="7 8">DSM 29318</strain>
    </source>
</reference>
<evidence type="ECO:0000256" key="1">
    <source>
        <dbReference type="ARBA" id="ARBA00022617"/>
    </source>
</evidence>
<feature type="domain" description="Cytochrome c" evidence="6">
    <location>
        <begin position="367"/>
        <end position="499"/>
    </location>
</feature>
<evidence type="ECO:0000313" key="7">
    <source>
        <dbReference type="EMBL" id="PRY92888.1"/>
    </source>
</evidence>
<feature type="signal peptide" evidence="5">
    <location>
        <begin position="1"/>
        <end position="16"/>
    </location>
</feature>
<gene>
    <name evidence="7" type="ORF">BCF33_1751</name>
</gene>
<dbReference type="PROSITE" id="PS51007">
    <property type="entry name" value="CYTC"/>
    <property type="match status" value="1"/>
</dbReference>
<dbReference type="Proteomes" id="UP000238801">
    <property type="component" value="Unassembled WGS sequence"/>
</dbReference>
<keyword evidence="1 4" id="KW-0349">Heme</keyword>
<dbReference type="OrthoDB" id="9805202at2"/>
<keyword evidence="5" id="KW-0732">Signal</keyword>
<dbReference type="InterPro" id="IPR010538">
    <property type="entry name" value="DHOR"/>
</dbReference>
<organism evidence="7 8">
    <name type="scientific">Hasllibacter halocynthiae</name>
    <dbReference type="NCBI Taxonomy" id="595589"/>
    <lineage>
        <taxon>Bacteria</taxon>
        <taxon>Pseudomonadati</taxon>
        <taxon>Pseudomonadota</taxon>
        <taxon>Alphaproteobacteria</taxon>
        <taxon>Rhodobacterales</taxon>
        <taxon>Roseobacteraceae</taxon>
        <taxon>Hasllibacter</taxon>
    </lineage>
</organism>
<evidence type="ECO:0000259" key="6">
    <source>
        <dbReference type="PROSITE" id="PS51007"/>
    </source>
</evidence>
<dbReference type="GO" id="GO:0004130">
    <property type="term" value="F:cytochrome-c peroxidase activity"/>
    <property type="evidence" value="ECO:0007669"/>
    <property type="project" value="TreeGrafter"/>
</dbReference>
<evidence type="ECO:0000313" key="8">
    <source>
        <dbReference type="Proteomes" id="UP000238801"/>
    </source>
</evidence>
<sequence length="499" mass="51981">MRIAVLLALVPLAALAQEAEPHLDVVPRTPAEAARVAAVTAPAAAFDAPERFEANGGGAGTVRRRGDAQAFSLPQANLSFEQEAEFAVGNGLFERLWVAAPASTIASDGLGPMFNMRSCQDCHLKDGRGHAPAGPGDDAGSLVVRLGVPEPDPSGLSRYLGAGADPAYGHQLSDRSLPGVPAEGRVAVEWETAQSVPLAGTGPVPLRRPRWSLEGLAYGSLGPATAISPRVAPAMIGLGLVEAIPAADILAGADPQDADGDGISGRPNVVWSPEYATEMLGRFGVRATTPTLRQQAADAFNADMGLASPLRPDPWGDCTEAQSACRAAFHGMDAAQGGFEVSGEALDRVTFYSSTLGVPRRAAPGGAEVLAGKAAFMEAGCASCHRPKFVTHRLRGRPEHSFQLIWPYSDFLLHDMGEGLADGLPAGDAQGAEWRTAPLWGLGLVRQVSPEAGFLHDGRARTPEEAILWHGGEGAAARDAYAAMPPGRRAALLAFLESL</sequence>
<dbReference type="InterPro" id="IPR036909">
    <property type="entry name" value="Cyt_c-like_dom_sf"/>
</dbReference>